<protein>
    <submittedName>
        <fullName evidence="8">Cenp-O kinetochore centromere component-domain-containing protein</fullName>
    </submittedName>
</protein>
<dbReference type="OrthoDB" id="10050372at2759"/>
<gene>
    <name evidence="8" type="ORF">B0T11DRAFT_319549</name>
</gene>
<evidence type="ECO:0000256" key="4">
    <source>
        <dbReference type="ARBA" id="ARBA00022454"/>
    </source>
</evidence>
<sequence length="306" mass="33807">MATSIMDTEANDDAVAEQLDQEIADMQQHIASLKKQLSVQMTNILSSESALPLLQATSGLVEPNPVIGGDEKLLARRDAQEAHDQLNLYRTIAGITTFKVRDPDPNAVDGGKVLGLRIEVMSKSRFLRPYYVMLNRPYPDSRLLRVHRHTVPPSIPLSGLAYRHLPPPAPLKDDTDPDAPETAPQDLARFARELRREIVRYHNRAGAIGAISQAAAAATVSDAEDDDDMVDVRAADPQAKQVELGWADGRTGRIILDDDGKIERMVVYRSDVRDHETKSHMLGDSLHIDDVVKLMSVRTQESTPQG</sequence>
<comment type="similarity">
    <text evidence="3">Belongs to the CENP-O/MCM21 family.</text>
</comment>
<evidence type="ECO:0000313" key="9">
    <source>
        <dbReference type="Proteomes" id="UP000813385"/>
    </source>
</evidence>
<keyword evidence="4" id="KW-0158">Chromosome</keyword>
<comment type="subcellular location">
    <subcellularLocation>
        <location evidence="2">Chromosome</location>
        <location evidence="2">Centromere</location>
    </subcellularLocation>
    <subcellularLocation>
        <location evidence="1">Nucleus</location>
    </subcellularLocation>
</comment>
<feature type="region of interest" description="Disordered" evidence="7">
    <location>
        <begin position="158"/>
        <end position="183"/>
    </location>
</feature>
<comment type="caution">
    <text evidence="8">The sequence shown here is derived from an EMBL/GenBank/DDBJ whole genome shotgun (WGS) entry which is preliminary data.</text>
</comment>
<dbReference type="GO" id="GO:0005634">
    <property type="term" value="C:nucleus"/>
    <property type="evidence" value="ECO:0007669"/>
    <property type="project" value="UniProtKB-SubCell"/>
</dbReference>
<evidence type="ECO:0000256" key="1">
    <source>
        <dbReference type="ARBA" id="ARBA00004123"/>
    </source>
</evidence>
<accession>A0A8K0TCM0</accession>
<evidence type="ECO:0000256" key="7">
    <source>
        <dbReference type="SAM" id="MobiDB-lite"/>
    </source>
</evidence>
<dbReference type="GO" id="GO:0031511">
    <property type="term" value="C:Mis6-Sim4 complex"/>
    <property type="evidence" value="ECO:0007669"/>
    <property type="project" value="TreeGrafter"/>
</dbReference>
<dbReference type="InterPro" id="IPR018464">
    <property type="entry name" value="CENP-O"/>
</dbReference>
<dbReference type="EMBL" id="JAGPXD010000004">
    <property type="protein sequence ID" value="KAH7358479.1"/>
    <property type="molecule type" value="Genomic_DNA"/>
</dbReference>
<name>A0A8K0TCM0_9PEZI</name>
<evidence type="ECO:0000256" key="2">
    <source>
        <dbReference type="ARBA" id="ARBA00004584"/>
    </source>
</evidence>
<evidence type="ECO:0000256" key="6">
    <source>
        <dbReference type="ARBA" id="ARBA00023328"/>
    </source>
</evidence>
<evidence type="ECO:0000256" key="5">
    <source>
        <dbReference type="ARBA" id="ARBA00023242"/>
    </source>
</evidence>
<dbReference type="PANTHER" id="PTHR14582">
    <property type="entry name" value="INNER KINETOCHORE SUBUNIT MAL2"/>
    <property type="match status" value="1"/>
</dbReference>
<organism evidence="8 9">
    <name type="scientific">Plectosphaerella cucumerina</name>
    <dbReference type="NCBI Taxonomy" id="40658"/>
    <lineage>
        <taxon>Eukaryota</taxon>
        <taxon>Fungi</taxon>
        <taxon>Dikarya</taxon>
        <taxon>Ascomycota</taxon>
        <taxon>Pezizomycotina</taxon>
        <taxon>Sordariomycetes</taxon>
        <taxon>Hypocreomycetidae</taxon>
        <taxon>Glomerellales</taxon>
        <taxon>Plectosphaerellaceae</taxon>
        <taxon>Plectosphaerella</taxon>
    </lineage>
</organism>
<evidence type="ECO:0000256" key="3">
    <source>
        <dbReference type="ARBA" id="ARBA00007321"/>
    </source>
</evidence>
<reference evidence="8" key="1">
    <citation type="journal article" date="2021" name="Nat. Commun.">
        <title>Genetic determinants of endophytism in the Arabidopsis root mycobiome.</title>
        <authorList>
            <person name="Mesny F."/>
            <person name="Miyauchi S."/>
            <person name="Thiergart T."/>
            <person name="Pickel B."/>
            <person name="Atanasova L."/>
            <person name="Karlsson M."/>
            <person name="Huettel B."/>
            <person name="Barry K.W."/>
            <person name="Haridas S."/>
            <person name="Chen C."/>
            <person name="Bauer D."/>
            <person name="Andreopoulos W."/>
            <person name="Pangilinan J."/>
            <person name="LaButti K."/>
            <person name="Riley R."/>
            <person name="Lipzen A."/>
            <person name="Clum A."/>
            <person name="Drula E."/>
            <person name="Henrissat B."/>
            <person name="Kohler A."/>
            <person name="Grigoriev I.V."/>
            <person name="Martin F.M."/>
            <person name="Hacquard S."/>
        </authorList>
    </citation>
    <scope>NUCLEOTIDE SEQUENCE</scope>
    <source>
        <strain evidence="8">MPI-CAGE-AT-0016</strain>
    </source>
</reference>
<dbReference type="Pfam" id="PF09496">
    <property type="entry name" value="CENP-O"/>
    <property type="match status" value="1"/>
</dbReference>
<dbReference type="PANTHER" id="PTHR14582:SF1">
    <property type="entry name" value="CENTROMERE PROTEIN O"/>
    <property type="match status" value="1"/>
</dbReference>
<proteinExistence type="inferred from homology"/>
<evidence type="ECO:0000313" key="8">
    <source>
        <dbReference type="EMBL" id="KAH7358479.1"/>
    </source>
</evidence>
<dbReference type="AlphaFoldDB" id="A0A8K0TCM0"/>
<keyword evidence="9" id="KW-1185">Reference proteome</keyword>
<keyword evidence="5" id="KW-0539">Nucleus</keyword>
<keyword evidence="6" id="KW-0137">Centromere</keyword>
<dbReference type="Proteomes" id="UP000813385">
    <property type="component" value="Unassembled WGS sequence"/>
</dbReference>